<evidence type="ECO:0000256" key="1">
    <source>
        <dbReference type="ARBA" id="ARBA00005750"/>
    </source>
</evidence>
<evidence type="ECO:0000313" key="7">
    <source>
        <dbReference type="Proteomes" id="UP000886724"/>
    </source>
</evidence>
<accession>A0A9D1XM86</accession>
<comment type="caution">
    <text evidence="6">The sequence shown here is derived from an EMBL/GenBank/DDBJ whole genome shotgun (WGS) entry which is preliminary data.</text>
</comment>
<evidence type="ECO:0000313" key="6">
    <source>
        <dbReference type="EMBL" id="HIX81919.1"/>
    </source>
</evidence>
<sequence length="237" mass="27263">MIDLHSHIMPGIDDGSQDIYDSIEMAEIAEDSGVEVIVATPHSNFKGVYENYYDHHFKQRFTYLKQALKDNNLSLTLIEGMEIMASDDIIQKLNSHQLITLNHTDVPLVEFDFFVHFDYIHYLVEQLLKNGYRPLIAHPERYFCIIKDPDRVRTLLKMGALIQCNKSSILGHFGLNIKTCVDYLLKEKLVTVVASDSHGIDVRTPDMSEIQFYLDLKYGSKMAELLLESNPKKILKL</sequence>
<evidence type="ECO:0000256" key="5">
    <source>
        <dbReference type="ARBA" id="ARBA00051722"/>
    </source>
</evidence>
<comment type="catalytic activity">
    <reaction evidence="5">
        <text>O-phospho-L-tyrosyl-[protein] + H2O = L-tyrosyl-[protein] + phosphate</text>
        <dbReference type="Rhea" id="RHEA:10684"/>
        <dbReference type="Rhea" id="RHEA-COMP:10136"/>
        <dbReference type="Rhea" id="RHEA-COMP:20101"/>
        <dbReference type="ChEBI" id="CHEBI:15377"/>
        <dbReference type="ChEBI" id="CHEBI:43474"/>
        <dbReference type="ChEBI" id="CHEBI:46858"/>
        <dbReference type="ChEBI" id="CHEBI:61978"/>
        <dbReference type="EC" id="3.1.3.48"/>
    </reaction>
</comment>
<evidence type="ECO:0000256" key="4">
    <source>
        <dbReference type="ARBA" id="ARBA00022912"/>
    </source>
</evidence>
<evidence type="ECO:0000256" key="3">
    <source>
        <dbReference type="ARBA" id="ARBA00022801"/>
    </source>
</evidence>
<proteinExistence type="inferred from homology"/>
<dbReference type="Proteomes" id="UP000886724">
    <property type="component" value="Unassembled WGS sequence"/>
</dbReference>
<dbReference type="AlphaFoldDB" id="A0A9D1XM86"/>
<keyword evidence="3" id="KW-0378">Hydrolase</keyword>
<dbReference type="EC" id="3.1.3.48" evidence="2"/>
<dbReference type="Gene3D" id="3.20.20.140">
    <property type="entry name" value="Metal-dependent hydrolases"/>
    <property type="match status" value="1"/>
</dbReference>
<dbReference type="InterPro" id="IPR016667">
    <property type="entry name" value="Caps_polysacc_synth_CpsB/CapC"/>
</dbReference>
<reference evidence="6" key="2">
    <citation type="submission" date="2021-04" db="EMBL/GenBank/DDBJ databases">
        <authorList>
            <person name="Gilroy R."/>
        </authorList>
    </citation>
    <scope>NUCLEOTIDE SEQUENCE</scope>
    <source>
        <strain evidence="6">ChiGjej1B1-14440</strain>
    </source>
</reference>
<dbReference type="PIRSF" id="PIRSF016557">
    <property type="entry name" value="Caps_synth_CpsB"/>
    <property type="match status" value="1"/>
</dbReference>
<keyword evidence="4" id="KW-0904">Protein phosphatase</keyword>
<dbReference type="PANTHER" id="PTHR39181:SF1">
    <property type="entry name" value="TYROSINE-PROTEIN PHOSPHATASE YWQE"/>
    <property type="match status" value="1"/>
</dbReference>
<dbReference type="PANTHER" id="PTHR39181">
    <property type="entry name" value="TYROSINE-PROTEIN PHOSPHATASE YWQE"/>
    <property type="match status" value="1"/>
</dbReference>
<dbReference type="Pfam" id="PF19567">
    <property type="entry name" value="CpsB_CapC"/>
    <property type="match status" value="1"/>
</dbReference>
<evidence type="ECO:0000256" key="2">
    <source>
        <dbReference type="ARBA" id="ARBA00013064"/>
    </source>
</evidence>
<comment type="similarity">
    <text evidence="1">Belongs to the metallo-dependent hydrolases superfamily. CpsB/CapC family.</text>
</comment>
<dbReference type="EMBL" id="DXET01000177">
    <property type="protein sequence ID" value="HIX81919.1"/>
    <property type="molecule type" value="Genomic_DNA"/>
</dbReference>
<dbReference type="SUPFAM" id="SSF89550">
    <property type="entry name" value="PHP domain-like"/>
    <property type="match status" value="1"/>
</dbReference>
<gene>
    <name evidence="6" type="ORF">H9980_08125</name>
</gene>
<organism evidence="6 7">
    <name type="scientific">Candidatus Erysipelatoclostridium merdavium</name>
    <dbReference type="NCBI Taxonomy" id="2838566"/>
    <lineage>
        <taxon>Bacteria</taxon>
        <taxon>Bacillati</taxon>
        <taxon>Bacillota</taxon>
        <taxon>Erysipelotrichia</taxon>
        <taxon>Erysipelotrichales</taxon>
        <taxon>Erysipelotrichales incertae sedis</taxon>
    </lineage>
</organism>
<dbReference type="InterPro" id="IPR016195">
    <property type="entry name" value="Pol/histidinol_Pase-like"/>
</dbReference>
<protein>
    <recommendedName>
        <fullName evidence="2">protein-tyrosine-phosphatase</fullName>
        <ecNumber evidence="2">3.1.3.48</ecNumber>
    </recommendedName>
</protein>
<name>A0A9D1XM86_9FIRM</name>
<dbReference type="GO" id="GO:0004725">
    <property type="term" value="F:protein tyrosine phosphatase activity"/>
    <property type="evidence" value="ECO:0007669"/>
    <property type="project" value="UniProtKB-EC"/>
</dbReference>
<reference evidence="6" key="1">
    <citation type="journal article" date="2021" name="PeerJ">
        <title>Extensive microbial diversity within the chicken gut microbiome revealed by metagenomics and culture.</title>
        <authorList>
            <person name="Gilroy R."/>
            <person name="Ravi A."/>
            <person name="Getino M."/>
            <person name="Pursley I."/>
            <person name="Horton D.L."/>
            <person name="Alikhan N.F."/>
            <person name="Baker D."/>
            <person name="Gharbi K."/>
            <person name="Hall N."/>
            <person name="Watson M."/>
            <person name="Adriaenssens E.M."/>
            <person name="Foster-Nyarko E."/>
            <person name="Jarju S."/>
            <person name="Secka A."/>
            <person name="Antonio M."/>
            <person name="Oren A."/>
            <person name="Chaudhuri R.R."/>
            <person name="La Ragione R."/>
            <person name="Hildebrand F."/>
            <person name="Pallen M.J."/>
        </authorList>
    </citation>
    <scope>NUCLEOTIDE SEQUENCE</scope>
    <source>
        <strain evidence="6">ChiGjej1B1-14440</strain>
    </source>
</reference>
<dbReference type="GO" id="GO:0030145">
    <property type="term" value="F:manganese ion binding"/>
    <property type="evidence" value="ECO:0007669"/>
    <property type="project" value="InterPro"/>
</dbReference>